<dbReference type="OrthoDB" id="344976at2"/>
<organism evidence="2 3">
    <name type="scientific">Beijerinckia indica subsp. indica (strain ATCC 9039 / DSM 1715 / NCIMB 8712)</name>
    <dbReference type="NCBI Taxonomy" id="395963"/>
    <lineage>
        <taxon>Bacteria</taxon>
        <taxon>Pseudomonadati</taxon>
        <taxon>Pseudomonadota</taxon>
        <taxon>Alphaproteobacteria</taxon>
        <taxon>Hyphomicrobiales</taxon>
        <taxon>Beijerinckiaceae</taxon>
        <taxon>Beijerinckia</taxon>
    </lineage>
</organism>
<dbReference type="KEGG" id="bid:Bind_2909"/>
<gene>
    <name evidence="2" type="ordered locus">Bind_2909</name>
</gene>
<proteinExistence type="predicted"/>
<dbReference type="HOGENOM" id="CLU_125898_0_0_5"/>
<evidence type="ECO:0000313" key="2">
    <source>
        <dbReference type="EMBL" id="ACB96477.1"/>
    </source>
</evidence>
<name>B2IKJ7_BEII9</name>
<accession>B2IKJ7</accession>
<evidence type="ECO:0008006" key="4">
    <source>
        <dbReference type="Google" id="ProtNLM"/>
    </source>
</evidence>
<dbReference type="Pfam" id="PF13160">
    <property type="entry name" value="DUF3995"/>
    <property type="match status" value="1"/>
</dbReference>
<feature type="transmembrane region" description="Helical" evidence="1">
    <location>
        <begin position="117"/>
        <end position="136"/>
    </location>
</feature>
<dbReference type="Proteomes" id="UP000001695">
    <property type="component" value="Chromosome"/>
</dbReference>
<keyword evidence="1" id="KW-0472">Membrane</keyword>
<dbReference type="EMBL" id="CP001016">
    <property type="protein sequence ID" value="ACB96477.1"/>
    <property type="molecule type" value="Genomic_DNA"/>
</dbReference>
<feature type="transmembrane region" description="Helical" evidence="1">
    <location>
        <begin position="47"/>
        <end position="71"/>
    </location>
</feature>
<feature type="transmembrane region" description="Helical" evidence="1">
    <location>
        <begin position="77"/>
        <end position="96"/>
    </location>
</feature>
<sequence>MIGALFSIITLSFLALLHAYWAAGGRFGKEAAIPEQDGKPVFQPRPLGTLAVSLALALAALLISIQAGFLLPGRLGSLPKIATGLLALVFAARAIGDFRYVGFFKRIIGTRFARRDTWIYSPLCGLLAMAIADITFSA</sequence>
<keyword evidence="3" id="KW-1185">Reference proteome</keyword>
<dbReference type="AlphaFoldDB" id="B2IKJ7"/>
<dbReference type="InterPro" id="IPR025058">
    <property type="entry name" value="DUF3995"/>
</dbReference>
<evidence type="ECO:0000313" key="3">
    <source>
        <dbReference type="Proteomes" id="UP000001695"/>
    </source>
</evidence>
<dbReference type="eggNOG" id="ENOG5032ZJG">
    <property type="taxonomic scope" value="Bacteria"/>
</dbReference>
<dbReference type="RefSeq" id="WP_012385828.1">
    <property type="nucleotide sequence ID" value="NC_010581.1"/>
</dbReference>
<protein>
    <recommendedName>
        <fullName evidence="4">DUF3995 domain-containing protein</fullName>
    </recommendedName>
</protein>
<reference evidence="3" key="1">
    <citation type="submission" date="2008-03" db="EMBL/GenBank/DDBJ databases">
        <title>Complete sequence of chromosome of Beijerinckia indica subsp. indica ATCC 9039.</title>
        <authorList>
            <consortium name="US DOE Joint Genome Institute"/>
            <person name="Copeland A."/>
            <person name="Lucas S."/>
            <person name="Lapidus A."/>
            <person name="Glavina del Rio T."/>
            <person name="Dalin E."/>
            <person name="Tice H."/>
            <person name="Bruce D."/>
            <person name="Goodwin L."/>
            <person name="Pitluck S."/>
            <person name="LaButti K."/>
            <person name="Schmutz J."/>
            <person name="Larimer F."/>
            <person name="Land M."/>
            <person name="Hauser L."/>
            <person name="Kyrpides N."/>
            <person name="Mikhailova N."/>
            <person name="Dunfield P.F."/>
            <person name="Dedysh S.N."/>
            <person name="Liesack W."/>
            <person name="Saw J.H."/>
            <person name="Alam M."/>
            <person name="Chen Y."/>
            <person name="Murrell J.C."/>
            <person name="Richardson P."/>
        </authorList>
    </citation>
    <scope>NUCLEOTIDE SEQUENCE [LARGE SCALE GENOMIC DNA]</scope>
    <source>
        <strain evidence="3">ATCC 9039 / DSM 1715 / NCIMB 8712</strain>
    </source>
</reference>
<keyword evidence="1" id="KW-1133">Transmembrane helix</keyword>
<reference evidence="2 3" key="2">
    <citation type="journal article" date="2010" name="J. Bacteriol.">
        <title>Complete genome sequence of Beijerinckia indica subsp. indica.</title>
        <authorList>
            <person name="Tamas I."/>
            <person name="Dedysh S.N."/>
            <person name="Liesack W."/>
            <person name="Stott M.B."/>
            <person name="Alam M."/>
            <person name="Murrell J.C."/>
            <person name="Dunfield P.F."/>
        </authorList>
    </citation>
    <scope>NUCLEOTIDE SEQUENCE [LARGE SCALE GENOMIC DNA]</scope>
    <source>
        <strain evidence="3">ATCC 9039 / DSM 1715 / NCIMB 8712</strain>
    </source>
</reference>
<feature type="transmembrane region" description="Helical" evidence="1">
    <location>
        <begin position="6"/>
        <end position="27"/>
    </location>
</feature>
<evidence type="ECO:0000256" key="1">
    <source>
        <dbReference type="SAM" id="Phobius"/>
    </source>
</evidence>
<keyword evidence="1" id="KW-0812">Transmembrane</keyword>